<dbReference type="AlphaFoldDB" id="A0A0H2L2A5"/>
<dbReference type="InterPro" id="IPR003767">
    <property type="entry name" value="Malate/L-lactate_DH-like"/>
</dbReference>
<dbReference type="SUPFAM" id="SSF89733">
    <property type="entry name" value="L-sulfolactate dehydrogenase-like"/>
    <property type="match status" value="1"/>
</dbReference>
<dbReference type="InterPro" id="IPR036111">
    <property type="entry name" value="Mal/L-sulfo/L-lacto_DH-like_sf"/>
</dbReference>
<dbReference type="Proteomes" id="UP000035265">
    <property type="component" value="Unassembled WGS sequence"/>
</dbReference>
<dbReference type="GO" id="GO:0016491">
    <property type="term" value="F:oxidoreductase activity"/>
    <property type="evidence" value="ECO:0007669"/>
    <property type="project" value="UniProtKB-KW"/>
</dbReference>
<dbReference type="EMBL" id="JNBQ01000016">
    <property type="protein sequence ID" value="KLN34312.1"/>
    <property type="molecule type" value="Genomic_DNA"/>
</dbReference>
<dbReference type="PANTHER" id="PTHR11091:SF0">
    <property type="entry name" value="MALATE DEHYDROGENASE"/>
    <property type="match status" value="1"/>
</dbReference>
<comment type="similarity">
    <text evidence="1">Belongs to the LDH2/MDH2 oxidoreductase family.</text>
</comment>
<keyword evidence="4" id="KW-1185">Reference proteome</keyword>
<name>A0A0H2L2A5_9MICO</name>
<evidence type="ECO:0000313" key="3">
    <source>
        <dbReference type="EMBL" id="KLN34312.1"/>
    </source>
</evidence>
<evidence type="ECO:0000313" key="4">
    <source>
        <dbReference type="Proteomes" id="UP000035265"/>
    </source>
</evidence>
<dbReference type="PATRIC" id="fig|264251.5.peg.2627"/>
<dbReference type="Pfam" id="PF02615">
    <property type="entry name" value="Ldh_2"/>
    <property type="match status" value="1"/>
</dbReference>
<proteinExistence type="inferred from homology"/>
<accession>A0A0H2L2A5</accession>
<dbReference type="RefSeq" id="WP_082141269.1">
    <property type="nucleotide sequence ID" value="NZ_JNBQ01000016.1"/>
</dbReference>
<protein>
    <recommendedName>
        <fullName evidence="5">Lactate dehydrogenase</fullName>
    </recommendedName>
</protein>
<dbReference type="Gene3D" id="3.30.1370.60">
    <property type="entry name" value="Hypothetical oxidoreductase yiak, domain 2"/>
    <property type="match status" value="1"/>
</dbReference>
<comment type="caution">
    <text evidence="3">The sequence shown here is derived from an EMBL/GenBank/DDBJ whole genome shotgun (WGS) entry which is preliminary data.</text>
</comment>
<dbReference type="Gene3D" id="1.10.1530.10">
    <property type="match status" value="1"/>
</dbReference>
<reference evidence="3 4" key="1">
    <citation type="submission" date="2014-05" db="EMBL/GenBank/DDBJ databases">
        <title>Cellulosimicrobium funkei U11 genome.</title>
        <authorList>
            <person name="Hu C."/>
            <person name="Gong Y."/>
            <person name="Wan W."/>
            <person name="Jiang M."/>
        </authorList>
    </citation>
    <scope>NUCLEOTIDE SEQUENCE [LARGE SCALE GENOMIC DNA]</scope>
    <source>
        <strain evidence="3 4">U11</strain>
    </source>
</reference>
<dbReference type="PANTHER" id="PTHR11091">
    <property type="entry name" value="OXIDOREDUCTASE-RELATED"/>
    <property type="match status" value="1"/>
</dbReference>
<keyword evidence="2" id="KW-0560">Oxidoreductase</keyword>
<dbReference type="STRING" id="264251.FB00_12925"/>
<evidence type="ECO:0000256" key="2">
    <source>
        <dbReference type="ARBA" id="ARBA00023002"/>
    </source>
</evidence>
<evidence type="ECO:0008006" key="5">
    <source>
        <dbReference type="Google" id="ProtNLM"/>
    </source>
</evidence>
<sequence>MPATPTVRVDAADARARARAALAAHDPADADLAARAVVAGDASGWPEFGLALLVRELRDARERTTTGRAGSAAPSAVVTGATATLDAYDLPGPVALATAVRRAAELARGLGVGVVAVRRAGGTGRVGAYVRALAEDGLVGVALAQSPATVAPYGGTAPVVGTNPLAVAVPRAGQGRALVVDAATSSVTLADARRRAREGAPLPDGVALGRDGEPTRDAGDVGALLPAGLLGSLLGLTVEALAGLLTGARGDAAGRGLWVLALDPRAFGAEDLADRADRLGDDWTRAGGRVPGARPDAEVFDVDRDVWDALAPATGGTP</sequence>
<gene>
    <name evidence="3" type="ORF">FB00_12925</name>
</gene>
<dbReference type="InterPro" id="IPR043144">
    <property type="entry name" value="Mal/L-sulf/L-lact_DH-like_ah"/>
</dbReference>
<organism evidence="3 4">
    <name type="scientific">Cellulosimicrobium funkei</name>
    <dbReference type="NCBI Taxonomy" id="264251"/>
    <lineage>
        <taxon>Bacteria</taxon>
        <taxon>Bacillati</taxon>
        <taxon>Actinomycetota</taxon>
        <taxon>Actinomycetes</taxon>
        <taxon>Micrococcales</taxon>
        <taxon>Promicromonosporaceae</taxon>
        <taxon>Cellulosimicrobium</taxon>
    </lineage>
</organism>
<dbReference type="InterPro" id="IPR043143">
    <property type="entry name" value="Mal/L-sulf/L-lact_DH-like_NADP"/>
</dbReference>
<evidence type="ECO:0000256" key="1">
    <source>
        <dbReference type="ARBA" id="ARBA00006056"/>
    </source>
</evidence>